<dbReference type="AlphaFoldDB" id="A0A1E4SYP3"/>
<dbReference type="InterPro" id="IPR036452">
    <property type="entry name" value="Ribo_hydro-like"/>
</dbReference>
<evidence type="ECO:0000256" key="2">
    <source>
        <dbReference type="ARBA" id="ARBA00022801"/>
    </source>
</evidence>
<accession>A0A1E4SYP3</accession>
<dbReference type="PANTHER" id="PTHR12304:SF4">
    <property type="entry name" value="URIDINE NUCLEOSIDASE"/>
    <property type="match status" value="1"/>
</dbReference>
<dbReference type="Pfam" id="PF01156">
    <property type="entry name" value="IU_nuc_hydro"/>
    <property type="match status" value="1"/>
</dbReference>
<keyword evidence="2" id="KW-0378">Hydrolase</keyword>
<dbReference type="EMBL" id="KV453856">
    <property type="protein sequence ID" value="ODV84635.1"/>
    <property type="molecule type" value="Genomic_DNA"/>
</dbReference>
<evidence type="ECO:0000313" key="5">
    <source>
        <dbReference type="EMBL" id="ODV84635.1"/>
    </source>
</evidence>
<dbReference type="SUPFAM" id="SSF53590">
    <property type="entry name" value="Nucleoside hydrolase"/>
    <property type="match status" value="1"/>
</dbReference>
<dbReference type="Gene3D" id="3.90.245.10">
    <property type="entry name" value="Ribonucleoside hydrolase-like"/>
    <property type="match status" value="1"/>
</dbReference>
<dbReference type="GO" id="GO:0005829">
    <property type="term" value="C:cytosol"/>
    <property type="evidence" value="ECO:0007669"/>
    <property type="project" value="TreeGrafter"/>
</dbReference>
<dbReference type="STRING" id="983967.A0A1E4SYP3"/>
<dbReference type="GO" id="GO:0006152">
    <property type="term" value="P:purine nucleoside catabolic process"/>
    <property type="evidence" value="ECO:0007669"/>
    <property type="project" value="TreeGrafter"/>
</dbReference>
<feature type="domain" description="Inosine/uridine-preferring nucleoside hydrolase" evidence="4">
    <location>
        <begin position="9"/>
        <end position="316"/>
    </location>
</feature>
<gene>
    <name evidence="5" type="ORF">CANARDRAFT_8615</name>
</gene>
<keyword evidence="6" id="KW-1185">Reference proteome</keyword>
<reference evidence="6" key="1">
    <citation type="submission" date="2016-04" db="EMBL/GenBank/DDBJ databases">
        <title>Comparative genomics of biotechnologically important yeasts.</title>
        <authorList>
            <consortium name="DOE Joint Genome Institute"/>
            <person name="Riley R."/>
            <person name="Haridas S."/>
            <person name="Wolfe K.H."/>
            <person name="Lopes M.R."/>
            <person name="Hittinger C.T."/>
            <person name="Goker M."/>
            <person name="Salamov A."/>
            <person name="Wisecaver J."/>
            <person name="Long T.M."/>
            <person name="Aerts A.L."/>
            <person name="Barry K."/>
            <person name="Choi C."/>
            <person name="Clum A."/>
            <person name="Coughlan A.Y."/>
            <person name="Deshpande S."/>
            <person name="Douglass A.P."/>
            <person name="Hanson S.J."/>
            <person name="Klenk H.-P."/>
            <person name="Labutti K."/>
            <person name="Lapidus A."/>
            <person name="Lindquist E."/>
            <person name="Lipzen A."/>
            <person name="Meier-Kolthoff J.P."/>
            <person name="Ohm R.A."/>
            <person name="Otillar R.P."/>
            <person name="Pangilinan J."/>
            <person name="Peng Y."/>
            <person name="Rokas A."/>
            <person name="Rosa C.A."/>
            <person name="Scheuner C."/>
            <person name="Sibirny A.A."/>
            <person name="Slot J.C."/>
            <person name="Stielow J.B."/>
            <person name="Sun H."/>
            <person name="Kurtzman C.P."/>
            <person name="Blackwell M."/>
            <person name="Grigoriev I.V."/>
            <person name="Jeffries T.W."/>
        </authorList>
    </citation>
    <scope>NUCLEOTIDE SEQUENCE [LARGE SCALE GENOMIC DNA]</scope>
    <source>
        <strain evidence="6">NRRL YB-2248</strain>
    </source>
</reference>
<evidence type="ECO:0000256" key="3">
    <source>
        <dbReference type="ARBA" id="ARBA00023295"/>
    </source>
</evidence>
<dbReference type="GO" id="GO:0008477">
    <property type="term" value="F:purine nucleosidase activity"/>
    <property type="evidence" value="ECO:0007669"/>
    <property type="project" value="TreeGrafter"/>
</dbReference>
<dbReference type="Proteomes" id="UP000094801">
    <property type="component" value="Unassembled WGS sequence"/>
</dbReference>
<sequence length="349" mass="38394">MSNTELIPLWIDCDPGQDDIMAILLAAYNPSFDLVGISTTYGNVSLENTTSNALRFLTTINKTNIPVYPGAAVPLEASVDFCPEVHGSTGLNGSKLLPKAKMSAKSSEDFHPTLKKMIEDYDGKLNIAAIGPLTNMALFFGKYPELRSKINYLTIMGAGFKRFNKNGNTEFNIVCDPLAADIVLSDPVLEEHILLSPLDLTSLCVANEDIRSRLLNAKDVESSTNFRALVYELLYHMHLRIKARRGVEHFEGPSAHDIVAIAALLHFYKVEDLEITSSKFRLNVMVGEGVDGVMKKSDEGHGVTILESINIARFWDVVLGAYAKADEVAYTNTIDRATIVAEYDSVSIE</sequence>
<dbReference type="InterPro" id="IPR023186">
    <property type="entry name" value="IUNH"/>
</dbReference>
<evidence type="ECO:0000259" key="4">
    <source>
        <dbReference type="Pfam" id="PF01156"/>
    </source>
</evidence>
<name>A0A1E4SYP3_9ASCO</name>
<dbReference type="PANTHER" id="PTHR12304">
    <property type="entry name" value="INOSINE-URIDINE PREFERRING NUCLEOSIDE HYDROLASE"/>
    <property type="match status" value="1"/>
</dbReference>
<protein>
    <recommendedName>
        <fullName evidence="4">Inosine/uridine-preferring nucleoside hydrolase domain-containing protein</fullName>
    </recommendedName>
</protein>
<proteinExistence type="inferred from homology"/>
<dbReference type="OrthoDB" id="432381at2759"/>
<organism evidence="5 6">
    <name type="scientific">[Candida] arabinofermentans NRRL YB-2248</name>
    <dbReference type="NCBI Taxonomy" id="983967"/>
    <lineage>
        <taxon>Eukaryota</taxon>
        <taxon>Fungi</taxon>
        <taxon>Dikarya</taxon>
        <taxon>Ascomycota</taxon>
        <taxon>Saccharomycotina</taxon>
        <taxon>Pichiomycetes</taxon>
        <taxon>Pichiales</taxon>
        <taxon>Pichiaceae</taxon>
        <taxon>Ogataea</taxon>
        <taxon>Ogataea/Candida clade</taxon>
    </lineage>
</organism>
<keyword evidence="3" id="KW-0326">Glycosidase</keyword>
<evidence type="ECO:0000313" key="6">
    <source>
        <dbReference type="Proteomes" id="UP000094801"/>
    </source>
</evidence>
<dbReference type="InterPro" id="IPR001910">
    <property type="entry name" value="Inosine/uridine_hydrolase_dom"/>
</dbReference>
<evidence type="ECO:0000256" key="1">
    <source>
        <dbReference type="ARBA" id="ARBA00009176"/>
    </source>
</evidence>
<comment type="similarity">
    <text evidence="1">Belongs to the IUNH family.</text>
</comment>